<protein>
    <recommendedName>
        <fullName evidence="4">Integral membrane protein</fullName>
    </recommendedName>
</protein>
<organism evidence="2 3">
    <name type="scientific">Nocardioides piscis</name>
    <dbReference type="NCBI Taxonomy" id="2714938"/>
    <lineage>
        <taxon>Bacteria</taxon>
        <taxon>Bacillati</taxon>
        <taxon>Actinomycetota</taxon>
        <taxon>Actinomycetes</taxon>
        <taxon>Propionibacteriales</taxon>
        <taxon>Nocardioidaceae</taxon>
        <taxon>Nocardioides</taxon>
    </lineage>
</organism>
<feature type="transmembrane region" description="Helical" evidence="1">
    <location>
        <begin position="43"/>
        <end position="67"/>
    </location>
</feature>
<dbReference type="EMBL" id="CP049866">
    <property type="protein sequence ID" value="QIK76091.1"/>
    <property type="molecule type" value="Genomic_DNA"/>
</dbReference>
<feature type="transmembrane region" description="Helical" evidence="1">
    <location>
        <begin position="74"/>
        <end position="94"/>
    </location>
</feature>
<evidence type="ECO:0000313" key="2">
    <source>
        <dbReference type="EMBL" id="QIK76091.1"/>
    </source>
</evidence>
<proteinExistence type="predicted"/>
<keyword evidence="3" id="KW-1185">Reference proteome</keyword>
<dbReference type="InterPro" id="IPR038750">
    <property type="entry name" value="YczE/YyaS-like"/>
</dbReference>
<keyword evidence="1" id="KW-1133">Transmembrane helix</keyword>
<dbReference type="PANTHER" id="PTHR40078:SF1">
    <property type="entry name" value="INTEGRAL MEMBRANE PROTEIN"/>
    <property type="match status" value="1"/>
</dbReference>
<keyword evidence="1" id="KW-0472">Membrane</keyword>
<dbReference type="AlphaFoldDB" id="A0A6G7YHI2"/>
<name>A0A6G7YHI2_9ACTN</name>
<dbReference type="PANTHER" id="PTHR40078">
    <property type="entry name" value="INTEGRAL MEMBRANE PROTEIN-RELATED"/>
    <property type="match status" value="1"/>
</dbReference>
<sequence>MPYSLRQLLMLFLGCLVLGTGVAMLLTADLGSDGYSTLVNGLALGTGMAFWIANLLVSVAFLLVAAARRVYPGVGTVVQVVVVGVTVSLLFAVLETPDSWPARIALLVAAFPVLAIGIAVYLGSHTGAGPAEAAALAWDPPLPFRWSYSAVQGGGALVGWLLGATVGAGTLAVILLLGPCVDLFARLLRLDVHQRPDSVSDPRGTPDRR</sequence>
<dbReference type="KEGG" id="npi:G7071_12285"/>
<feature type="transmembrane region" description="Helical" evidence="1">
    <location>
        <begin position="100"/>
        <end position="123"/>
    </location>
</feature>
<dbReference type="Pfam" id="PF19700">
    <property type="entry name" value="DUF6198"/>
    <property type="match status" value="1"/>
</dbReference>
<evidence type="ECO:0000313" key="3">
    <source>
        <dbReference type="Proteomes" id="UP000502035"/>
    </source>
</evidence>
<dbReference type="Proteomes" id="UP000502035">
    <property type="component" value="Chromosome"/>
</dbReference>
<evidence type="ECO:0008006" key="4">
    <source>
        <dbReference type="Google" id="ProtNLM"/>
    </source>
</evidence>
<dbReference type="RefSeq" id="WP_166319182.1">
    <property type="nucleotide sequence ID" value="NZ_CP049866.1"/>
</dbReference>
<reference evidence="2 3" key="1">
    <citation type="submission" date="2020-03" db="EMBL/GenBank/DDBJ databases">
        <title>Nocardioides sp. nov., isolated from fish.</title>
        <authorList>
            <person name="Hyun D.-W."/>
            <person name="Bae J.-W."/>
        </authorList>
    </citation>
    <scope>NUCLEOTIDE SEQUENCE [LARGE SCALE GENOMIC DNA]</scope>
    <source>
        <strain evidence="2 3">HDW12A</strain>
    </source>
</reference>
<evidence type="ECO:0000256" key="1">
    <source>
        <dbReference type="SAM" id="Phobius"/>
    </source>
</evidence>
<accession>A0A6G7YHI2</accession>
<gene>
    <name evidence="2" type="ORF">G7071_12285</name>
</gene>
<keyword evidence="1" id="KW-0812">Transmembrane</keyword>